<accession>A0A163KYM0</accession>
<dbReference type="SMART" id="SM01127">
    <property type="entry name" value="DDHD"/>
    <property type="match status" value="1"/>
</dbReference>
<organism evidence="3">
    <name type="scientific">Absidia glauca</name>
    <name type="common">Pin mould</name>
    <dbReference type="NCBI Taxonomy" id="4829"/>
    <lineage>
        <taxon>Eukaryota</taxon>
        <taxon>Fungi</taxon>
        <taxon>Fungi incertae sedis</taxon>
        <taxon>Mucoromycota</taxon>
        <taxon>Mucoromycotina</taxon>
        <taxon>Mucoromycetes</taxon>
        <taxon>Mucorales</taxon>
        <taxon>Cunninghamellaceae</taxon>
        <taxon>Absidia</taxon>
    </lineage>
</organism>
<feature type="compositionally biased region" description="Low complexity" evidence="1">
    <location>
        <begin position="372"/>
        <end position="384"/>
    </location>
</feature>
<dbReference type="STRING" id="4829.A0A163KYM0"/>
<evidence type="ECO:0000259" key="2">
    <source>
        <dbReference type="PROSITE" id="PS51043"/>
    </source>
</evidence>
<gene>
    <name evidence="3" type="primary">ABSGL_08341.1 scaffold 10076</name>
</gene>
<evidence type="ECO:0000313" key="3">
    <source>
        <dbReference type="EMBL" id="SAM02540.1"/>
    </source>
</evidence>
<dbReference type="InterPro" id="IPR004177">
    <property type="entry name" value="DDHD_dom"/>
</dbReference>
<dbReference type="PANTHER" id="PTHR23509">
    <property type="entry name" value="PA-PL1 PHOSPHOLIPASE FAMILY"/>
    <property type="match status" value="1"/>
</dbReference>
<evidence type="ECO:0000313" key="4">
    <source>
        <dbReference type="Proteomes" id="UP000078561"/>
    </source>
</evidence>
<dbReference type="OMA" id="YGSEWIV"/>
<dbReference type="Proteomes" id="UP000078561">
    <property type="component" value="Unassembled WGS sequence"/>
</dbReference>
<feature type="domain" description="DDHD" evidence="2">
    <location>
        <begin position="216"/>
        <end position="623"/>
    </location>
</feature>
<evidence type="ECO:0000256" key="1">
    <source>
        <dbReference type="SAM" id="MobiDB-lite"/>
    </source>
</evidence>
<dbReference type="OrthoDB" id="431378at2759"/>
<dbReference type="GO" id="GO:0005737">
    <property type="term" value="C:cytoplasm"/>
    <property type="evidence" value="ECO:0007669"/>
    <property type="project" value="TreeGrafter"/>
</dbReference>
<proteinExistence type="predicted"/>
<dbReference type="PROSITE" id="PS51043">
    <property type="entry name" value="DDHD"/>
    <property type="match status" value="1"/>
</dbReference>
<feature type="compositionally biased region" description="Basic and acidic residues" evidence="1">
    <location>
        <begin position="353"/>
        <end position="365"/>
    </location>
</feature>
<name>A0A163KYM0_ABSGL</name>
<dbReference type="SUPFAM" id="SSF53474">
    <property type="entry name" value="alpha/beta-Hydrolases"/>
    <property type="match status" value="1"/>
</dbReference>
<dbReference type="PANTHER" id="PTHR23509:SF10">
    <property type="entry name" value="LD21067P"/>
    <property type="match status" value="1"/>
</dbReference>
<dbReference type="AlphaFoldDB" id="A0A163KYM0"/>
<dbReference type="Pfam" id="PF02862">
    <property type="entry name" value="DDHD"/>
    <property type="match status" value="1"/>
</dbReference>
<dbReference type="EMBL" id="LT553919">
    <property type="protein sequence ID" value="SAM02540.1"/>
    <property type="molecule type" value="Genomic_DNA"/>
</dbReference>
<feature type="region of interest" description="Disordered" evidence="1">
    <location>
        <begin position="344"/>
        <end position="384"/>
    </location>
</feature>
<sequence>MELFCTRPPANLTNFDCIDYCMVDHLVFFIHGMGQQYEEYGRLEHHVMTMQTNTEQELHQQYPDQDIRIHYVAIEWHSMIHGLVDMKMEQATLETVPKVRLTANHWLMDCLYYFSKPYGQCIIDTVCQQCNEAYRQHVEAWPDFERNNGQVHMVGFSLGGVIGYDIASMQWDLAKDGTKSSPQQQQQQHDPSAFLKNTNTLLHYHQAKPDLQVPLLEFPIRCLFTCGSPIGKSISKNKTKQRKIHYLKGLKIAASLVFRGLDYLYYRPPPRTRLFNIFHPFDPLGYRIEPMLDPSYTSIRPIQLSQARRQRILPKIPNLGIRSSFANAQPYISKARRTFWHYMTSSDSNSNSRTEKETILRDPTHRHVNKKAPSSSSSSSAASQSSICRSSSGWTFVSNNNKNLASPVLSTFSATMEQSTRFSNCSPSPTLATMKRLNAIVPHTSATPLKTLRSSYTNSNNNISSINDDDDDDFKSILFSDPFKDGFASDDDDDDDDDAISFITALTFDTLMEEDTSFTSSSTPETSIDTSPRCLSPTSLYESHPFLDPSAKTARDEIGYNDEDDDDAGILAVDGLVYPRLDYVLRETVIDTYGSEWIVAVKSHFKYWANRDLVLHMVNVMVNDK</sequence>
<dbReference type="InterPro" id="IPR058055">
    <property type="entry name" value="PA-PLA1"/>
</dbReference>
<reference evidence="3" key="1">
    <citation type="submission" date="2016-04" db="EMBL/GenBank/DDBJ databases">
        <authorList>
            <person name="Evans L.H."/>
            <person name="Alamgir A."/>
            <person name="Owens N."/>
            <person name="Weber N.D."/>
            <person name="Virtaneva K."/>
            <person name="Barbian K."/>
            <person name="Babar A."/>
            <person name="Rosenke K."/>
        </authorList>
    </citation>
    <scope>NUCLEOTIDE SEQUENCE [LARGE SCALE GENOMIC DNA]</scope>
    <source>
        <strain evidence="3">CBS 101.48</strain>
    </source>
</reference>
<dbReference type="GO" id="GO:0004620">
    <property type="term" value="F:phospholipase activity"/>
    <property type="evidence" value="ECO:0007669"/>
    <property type="project" value="TreeGrafter"/>
</dbReference>
<protein>
    <recommendedName>
        <fullName evidence="2">DDHD domain-containing protein</fullName>
    </recommendedName>
</protein>
<dbReference type="InterPro" id="IPR029058">
    <property type="entry name" value="AB_hydrolase_fold"/>
</dbReference>
<dbReference type="GO" id="GO:0046872">
    <property type="term" value="F:metal ion binding"/>
    <property type="evidence" value="ECO:0007669"/>
    <property type="project" value="InterPro"/>
</dbReference>
<dbReference type="InParanoid" id="A0A163KYM0"/>
<keyword evidence="4" id="KW-1185">Reference proteome</keyword>